<comment type="caution">
    <text evidence="3">The sequence shown here is derived from an EMBL/GenBank/DDBJ whole genome shotgun (WGS) entry which is preliminary data.</text>
</comment>
<reference evidence="4" key="2">
    <citation type="submission" date="2020-08" db="EMBL/GenBank/DDBJ databases">
        <title>The Agave Microbiome: Exploring the role of microbial communities in plant adaptations to desert environments.</title>
        <authorList>
            <person name="Partida-Martinez L.P."/>
        </authorList>
    </citation>
    <scope>NUCLEOTIDE SEQUENCE [LARGE SCALE GENOMIC DNA]</scope>
    <source>
        <strain evidence="4">AT2.8</strain>
    </source>
</reference>
<dbReference type="InterPro" id="IPR044144">
    <property type="entry name" value="SAF_UxaA/GarD"/>
</dbReference>
<dbReference type="PANTHER" id="PTHR30536">
    <property type="entry name" value="ALTRONATE/GALACTARATE DEHYDRATASE"/>
    <property type="match status" value="1"/>
</dbReference>
<proteinExistence type="predicted"/>
<reference evidence="4" key="1">
    <citation type="submission" date="2020-07" db="EMBL/GenBank/DDBJ databases">
        <authorList>
            <person name="Partida-Martinez L."/>
            <person name="Huntemann M."/>
            <person name="Clum A."/>
            <person name="Wang J."/>
            <person name="Palaniappan K."/>
            <person name="Ritter S."/>
            <person name="Chen I.-M."/>
            <person name="Stamatis D."/>
            <person name="Reddy T."/>
            <person name="O'Malley R."/>
            <person name="Daum C."/>
            <person name="Shapiro N."/>
            <person name="Ivanova N."/>
            <person name="Kyrpides N."/>
            <person name="Woyke T."/>
        </authorList>
    </citation>
    <scope>NUCLEOTIDE SEQUENCE [LARGE SCALE GENOMIC DNA]</scope>
    <source>
        <strain evidence="4">AT2.8</strain>
    </source>
</reference>
<dbReference type="EMBL" id="JACCBX010000016">
    <property type="protein sequence ID" value="NYE08796.1"/>
    <property type="molecule type" value="Genomic_DNA"/>
</dbReference>
<evidence type="ECO:0000259" key="2">
    <source>
        <dbReference type="SMART" id="SM00858"/>
    </source>
</evidence>
<dbReference type="GO" id="GO:0019698">
    <property type="term" value="P:D-galacturonate catabolic process"/>
    <property type="evidence" value="ECO:0007669"/>
    <property type="project" value="TreeGrafter"/>
</dbReference>
<feature type="domain" description="SAF" evidence="2">
    <location>
        <begin position="13"/>
        <end position="81"/>
    </location>
</feature>
<protein>
    <submittedName>
        <fullName evidence="3">Altronate dehydratase</fullName>
    </submittedName>
</protein>
<dbReference type="PANTHER" id="PTHR30536:SF1">
    <property type="entry name" value="GALACTARATE DEHYDRATASE (L-THREO-FORMING)"/>
    <property type="match status" value="1"/>
</dbReference>
<sequence length="138" mass="14870">MGFNHYIKLNERDNVAITVSAISSGTIVLDGICANEDIPQGHKIALRYLSAGEAIIRYGVTLGYALDPIKKGDWINEHMPQPPSPPSLDEMDFAVNIKTNLPEAPIKTFEGYPNPSGGYAGTRNILGIVTTVQCVTGI</sequence>
<dbReference type="Gene3D" id="2.30.130.110">
    <property type="match status" value="1"/>
</dbReference>
<dbReference type="GO" id="GO:0008867">
    <property type="term" value="F:galactarate dehydratase activity"/>
    <property type="evidence" value="ECO:0007669"/>
    <property type="project" value="TreeGrafter"/>
</dbReference>
<dbReference type="GO" id="GO:0046392">
    <property type="term" value="P:galactarate catabolic process"/>
    <property type="evidence" value="ECO:0007669"/>
    <property type="project" value="TreeGrafter"/>
</dbReference>
<dbReference type="SMART" id="SM00858">
    <property type="entry name" value="SAF"/>
    <property type="match status" value="1"/>
</dbReference>
<dbReference type="InterPro" id="IPR013974">
    <property type="entry name" value="SAF"/>
</dbReference>
<name>A0A852TM77_9BACI</name>
<evidence type="ECO:0000313" key="3">
    <source>
        <dbReference type="EMBL" id="NYE08796.1"/>
    </source>
</evidence>
<accession>A0A852TM77</accession>
<gene>
    <name evidence="3" type="ORF">F4694_005652</name>
</gene>
<keyword evidence="1" id="KW-0456">Lyase</keyword>
<organism evidence="3 4">
    <name type="scientific">Neobacillus niacini</name>
    <dbReference type="NCBI Taxonomy" id="86668"/>
    <lineage>
        <taxon>Bacteria</taxon>
        <taxon>Bacillati</taxon>
        <taxon>Bacillota</taxon>
        <taxon>Bacilli</taxon>
        <taxon>Bacillales</taxon>
        <taxon>Bacillaceae</taxon>
        <taxon>Neobacillus</taxon>
    </lineage>
</organism>
<dbReference type="AlphaFoldDB" id="A0A852TM77"/>
<dbReference type="Proteomes" id="UP000548423">
    <property type="component" value="Unassembled WGS sequence"/>
</dbReference>
<evidence type="ECO:0000256" key="1">
    <source>
        <dbReference type="ARBA" id="ARBA00023239"/>
    </source>
</evidence>
<dbReference type="CDD" id="cd11613">
    <property type="entry name" value="SAF_AH_GD"/>
    <property type="match status" value="1"/>
</dbReference>
<evidence type="ECO:0000313" key="4">
    <source>
        <dbReference type="Proteomes" id="UP000548423"/>
    </source>
</evidence>
<dbReference type="InterPro" id="IPR052172">
    <property type="entry name" value="UxaA_altronate/galactarate_dh"/>
</dbReference>